<dbReference type="Proteomes" id="UP000702952">
    <property type="component" value="Unassembled WGS sequence"/>
</dbReference>
<proteinExistence type="predicted"/>
<dbReference type="RefSeq" id="WP_141682265.1">
    <property type="nucleotide sequence ID" value="NZ_CP123838.1"/>
</dbReference>
<gene>
    <name evidence="1" type="ORF">G6M46_21100</name>
</gene>
<comment type="caution">
    <text evidence="1">The sequence shown here is derived from an EMBL/GenBank/DDBJ whole genome shotgun (WGS) entry which is preliminary data.</text>
</comment>
<protein>
    <submittedName>
        <fullName evidence="1">Uncharacterized protein</fullName>
    </submittedName>
</protein>
<name>A0AA44F8I5_AGRTU</name>
<sequence length="100" mass="11372">MSASVWDVSIHISDISYAVRLVAFDGHDKYNIVIPEDIIVGKAGFTSWYPNNLTDYVKDNINLVESFINFYLSSYSNNIDRNGLKRGRLPNESTILVTRL</sequence>
<reference evidence="1" key="1">
    <citation type="journal article" date="2020" name="Science">
        <title>Unexpected conservation and global transmission of agrobacterial virulence plasmids.</title>
        <authorList>
            <person name="Weisberg A.J."/>
            <person name="Davis E.W. 2nd"/>
            <person name="Tabima J."/>
            <person name="Belcher M.S."/>
            <person name="Miller M."/>
            <person name="Kuo C.H."/>
            <person name="Loper J.E."/>
            <person name="Grunwald N.J."/>
            <person name="Putnam M.L."/>
            <person name="Chang J.H."/>
        </authorList>
    </citation>
    <scope>NUCLEOTIDE SEQUENCE</scope>
    <source>
        <strain evidence="1">17-1853-1a</strain>
    </source>
</reference>
<organism evidence="1 2">
    <name type="scientific">Agrobacterium tumefaciens</name>
    <dbReference type="NCBI Taxonomy" id="358"/>
    <lineage>
        <taxon>Bacteria</taxon>
        <taxon>Pseudomonadati</taxon>
        <taxon>Pseudomonadota</taxon>
        <taxon>Alphaproteobacteria</taxon>
        <taxon>Hyphomicrobiales</taxon>
        <taxon>Rhizobiaceae</taxon>
        <taxon>Rhizobium/Agrobacterium group</taxon>
        <taxon>Agrobacterium</taxon>
        <taxon>Agrobacterium tumefaciens complex</taxon>
    </lineage>
</organism>
<evidence type="ECO:0000313" key="1">
    <source>
        <dbReference type="EMBL" id="NTC30633.1"/>
    </source>
</evidence>
<dbReference type="EMBL" id="JAAMAY010000030">
    <property type="protein sequence ID" value="NTC30633.1"/>
    <property type="molecule type" value="Genomic_DNA"/>
</dbReference>
<accession>A0AA44F8I5</accession>
<dbReference type="AlphaFoldDB" id="A0AA44F8I5"/>
<evidence type="ECO:0000313" key="2">
    <source>
        <dbReference type="Proteomes" id="UP000702952"/>
    </source>
</evidence>